<protein>
    <recommendedName>
        <fullName evidence="3">F-box domain-containing protein</fullName>
    </recommendedName>
</protein>
<evidence type="ECO:0000313" key="1">
    <source>
        <dbReference type="EMBL" id="CAG7823841.1"/>
    </source>
</evidence>
<dbReference type="EMBL" id="CAJVCH010530753">
    <property type="protein sequence ID" value="CAG7823841.1"/>
    <property type="molecule type" value="Genomic_DNA"/>
</dbReference>
<organism evidence="1 2">
    <name type="scientific">Allacma fusca</name>
    <dbReference type="NCBI Taxonomy" id="39272"/>
    <lineage>
        <taxon>Eukaryota</taxon>
        <taxon>Metazoa</taxon>
        <taxon>Ecdysozoa</taxon>
        <taxon>Arthropoda</taxon>
        <taxon>Hexapoda</taxon>
        <taxon>Collembola</taxon>
        <taxon>Symphypleona</taxon>
        <taxon>Sminthuridae</taxon>
        <taxon>Allacma</taxon>
    </lineage>
</organism>
<keyword evidence="2" id="KW-1185">Reference proteome</keyword>
<proteinExistence type="predicted"/>
<accession>A0A8J2PQL1</accession>
<dbReference type="Proteomes" id="UP000708208">
    <property type="component" value="Unassembled WGS sequence"/>
</dbReference>
<dbReference type="AlphaFoldDB" id="A0A8J2PQL1"/>
<comment type="caution">
    <text evidence="1">The sequence shown here is derived from an EMBL/GenBank/DDBJ whole genome shotgun (WGS) entry which is preliminary data.</text>
</comment>
<reference evidence="1" key="1">
    <citation type="submission" date="2021-06" db="EMBL/GenBank/DDBJ databases">
        <authorList>
            <person name="Hodson N. C."/>
            <person name="Mongue J. A."/>
            <person name="Jaron S. K."/>
        </authorList>
    </citation>
    <scope>NUCLEOTIDE SEQUENCE</scope>
</reference>
<name>A0A8J2PQL1_9HEXA</name>
<gene>
    <name evidence="1" type="ORF">AFUS01_LOCUS34033</name>
</gene>
<evidence type="ECO:0000313" key="2">
    <source>
        <dbReference type="Proteomes" id="UP000708208"/>
    </source>
</evidence>
<evidence type="ECO:0008006" key="3">
    <source>
        <dbReference type="Google" id="ProtNLM"/>
    </source>
</evidence>
<sequence>MLVEICSKNALGINHNPTLEKLIHLPVLNSIFPTVYSQIQRKIKMDLEEQYFEEEFSSSYESVVTSNDLILERILNFVTFEDLLTCSLINKRWSQMSRLELRRSRKCYARITKDEPCQQLLRFCEEFENHGKLPFTGLSLGLSNHFDEDYSEEGSTILKSSNAIKKLPMKYFKVTLEFDQDGEVSCCSVPFFKWIVKERGEEIEELSIGTSQYSNFNNVAKYFDIEEEKKQKWLPNLKSLELLNEYPKQFLDEFVAAAPKIQTLRGSILPDHLSELLSMNKAHLITEFILDSVCENNADMLIRFSEVEPNLKNLSISWQSTQKELWLSVVVIFLDSTFIGLQKLEIEHFDLILLTSAEKTCFLNLKHLTVNANEKLERQLGFESLSKINYELVFPNLESIEILESACSRRFSDEEMAVIPDSFVCISKFFSSYTVNRLKLSNNCFKIHIQSMIQSLASVFPNVTHLELANFRHVEPYLKHSLTGWQNLETLSVSTTEFPVTLTNFDSLFCGISEEECEFLQSLEKSHLGDLQNLSLVPSGHSLQHLRDLKSLKLEILHNHVCAAVNNHKMAGLTSVTGNLIFARMSDLRVEIITNECTSNHEIPCHFRFEDLNNFAKISTSIWENKFYRESLPSSHV</sequence>